<accession>A0ABV8JCA8</accession>
<comment type="caution">
    <text evidence="2">The sequence shown here is derived from an EMBL/GenBank/DDBJ whole genome shotgun (WGS) entry which is preliminary data.</text>
</comment>
<evidence type="ECO:0000256" key="1">
    <source>
        <dbReference type="SAM" id="Phobius"/>
    </source>
</evidence>
<reference evidence="3" key="1">
    <citation type="journal article" date="2019" name="Int. J. Syst. Evol. Microbiol.">
        <title>The Global Catalogue of Microorganisms (GCM) 10K type strain sequencing project: providing services to taxonomists for standard genome sequencing and annotation.</title>
        <authorList>
            <consortium name="The Broad Institute Genomics Platform"/>
            <consortium name="The Broad Institute Genome Sequencing Center for Infectious Disease"/>
            <person name="Wu L."/>
            <person name="Ma J."/>
        </authorList>
    </citation>
    <scope>NUCLEOTIDE SEQUENCE [LARGE SCALE GENOMIC DNA]</scope>
    <source>
        <strain evidence="3">IBRC-M 10813</strain>
    </source>
</reference>
<name>A0ABV8JCA8_9BACL</name>
<keyword evidence="1" id="KW-0812">Transmembrane</keyword>
<feature type="transmembrane region" description="Helical" evidence="1">
    <location>
        <begin position="37"/>
        <end position="58"/>
    </location>
</feature>
<keyword evidence="1" id="KW-0472">Membrane</keyword>
<evidence type="ECO:0000313" key="2">
    <source>
        <dbReference type="EMBL" id="MFC4076008.1"/>
    </source>
</evidence>
<dbReference type="RefSeq" id="WP_380702456.1">
    <property type="nucleotide sequence ID" value="NZ_JBHSAP010000007.1"/>
</dbReference>
<feature type="transmembrane region" description="Helical" evidence="1">
    <location>
        <begin position="12"/>
        <end position="31"/>
    </location>
</feature>
<evidence type="ECO:0000313" key="3">
    <source>
        <dbReference type="Proteomes" id="UP001595843"/>
    </source>
</evidence>
<keyword evidence="3" id="KW-1185">Reference proteome</keyword>
<gene>
    <name evidence="2" type="ORF">ACFOUO_04215</name>
</gene>
<protein>
    <submittedName>
        <fullName evidence="2">Uncharacterized protein</fullName>
    </submittedName>
</protein>
<sequence>MNRVRNISAPLYHFLITGATLVIPLLIFFGMKGQGLSIVTVTSIAILSFLLLLAWLLIPNKVR</sequence>
<proteinExistence type="predicted"/>
<keyword evidence="1" id="KW-1133">Transmembrane helix</keyword>
<dbReference type="EMBL" id="JBHSAP010000007">
    <property type="protein sequence ID" value="MFC4076008.1"/>
    <property type="molecule type" value="Genomic_DNA"/>
</dbReference>
<dbReference type="Proteomes" id="UP001595843">
    <property type="component" value="Unassembled WGS sequence"/>
</dbReference>
<organism evidence="2 3">
    <name type="scientific">Salinithrix halophila</name>
    <dbReference type="NCBI Taxonomy" id="1485204"/>
    <lineage>
        <taxon>Bacteria</taxon>
        <taxon>Bacillati</taxon>
        <taxon>Bacillota</taxon>
        <taxon>Bacilli</taxon>
        <taxon>Bacillales</taxon>
        <taxon>Thermoactinomycetaceae</taxon>
        <taxon>Salinithrix</taxon>
    </lineage>
</organism>